<feature type="transmembrane region" description="Helical" evidence="10">
    <location>
        <begin position="314"/>
        <end position="334"/>
    </location>
</feature>
<feature type="region of interest" description="Disordered" evidence="11">
    <location>
        <begin position="1"/>
        <end position="239"/>
    </location>
</feature>
<dbReference type="GO" id="GO:0005794">
    <property type="term" value="C:Golgi apparatus"/>
    <property type="evidence" value="ECO:0007669"/>
    <property type="project" value="TreeGrafter"/>
</dbReference>
<dbReference type="InterPro" id="IPR001594">
    <property type="entry name" value="Palmitoyltrfase_DHHC"/>
</dbReference>
<keyword evidence="14" id="KW-1185">Reference proteome</keyword>
<proteinExistence type="inferred from homology"/>
<feature type="compositionally biased region" description="Low complexity" evidence="11">
    <location>
        <begin position="205"/>
        <end position="222"/>
    </location>
</feature>
<dbReference type="InterPro" id="IPR039859">
    <property type="entry name" value="PFA4/ZDH16/20/ERF2-like"/>
</dbReference>
<comment type="caution">
    <text evidence="13">The sequence shown here is derived from an EMBL/GenBank/DDBJ whole genome shotgun (WGS) entry which is preliminary data.</text>
</comment>
<evidence type="ECO:0000256" key="6">
    <source>
        <dbReference type="ARBA" id="ARBA00023139"/>
    </source>
</evidence>
<dbReference type="OrthoDB" id="9909019at2759"/>
<feature type="compositionally biased region" description="Polar residues" evidence="11">
    <location>
        <begin position="26"/>
        <end position="35"/>
    </location>
</feature>
<evidence type="ECO:0000256" key="8">
    <source>
        <dbReference type="ARBA" id="ARBA00023315"/>
    </source>
</evidence>
<feature type="transmembrane region" description="Helical" evidence="10">
    <location>
        <begin position="275"/>
        <end position="294"/>
    </location>
</feature>
<comment type="subcellular location">
    <subcellularLocation>
        <location evidence="1">Endomembrane system</location>
        <topology evidence="1">Multi-pass membrane protein</topology>
    </subcellularLocation>
</comment>
<protein>
    <recommendedName>
        <fullName evidence="10">Palmitoyltransferase</fullName>
        <ecNumber evidence="10">2.3.1.225</ecNumber>
    </recommendedName>
</protein>
<keyword evidence="6" id="KW-0564">Palmitate</keyword>
<keyword evidence="5 10" id="KW-0472">Membrane</keyword>
<evidence type="ECO:0000256" key="11">
    <source>
        <dbReference type="SAM" id="MobiDB-lite"/>
    </source>
</evidence>
<feature type="compositionally biased region" description="Polar residues" evidence="11">
    <location>
        <begin position="224"/>
        <end position="239"/>
    </location>
</feature>
<feature type="compositionally biased region" description="Low complexity" evidence="11">
    <location>
        <begin position="44"/>
        <end position="60"/>
    </location>
</feature>
<evidence type="ECO:0000256" key="10">
    <source>
        <dbReference type="RuleBase" id="RU079119"/>
    </source>
</evidence>
<sequence>MSKFRKKDSMKMSLMDDSGDELEGLENQTPQQTNELHSKGPTTMPDAGSASPSPASMDMSVLTPVKSPHQSQQLRSPSGLDDVQEVQTPTNPKPAQGNNNNNSSNSSNSSSRSGGGGEMLFDDEEGDDDGEESGGSYSPDNSDEEQLDENLTPRRRNNNDSSSQYSDSNSNSDDDGGTPTSCPRPSIDSMDSPGTPLPVPPRPPQRGARAAMRPHAAKAKPPVQHQQARPPSKSYNSNRSQIVYDATMPRYKQWRGRHKFYFGGRLMMGPNVKQFMFSFSLSLATWAMFGAFIFEELPHLFELPYAGPQDFNWSVFIIAAVECFGMVLYLFVTATSDPGIIPRKSASQLVESMPLEMKEKMNYCPTCHIVKPLRTKHCRQSDCCIRRFDHHCPWTGNSVGELNYRHFMSFIFFTTLSAGTNLFGAVWVFINAGLNGGSLLMEVICPVLIAWNALVFALVGALLGFHCMLIAKGQTTNEWLRGERKGMSRDKGSCIENYFKLCFEKLGDSYLLPMNEPPSMIDEERDLEAAEEAVDILQNELRPLG</sequence>
<dbReference type="EMBL" id="BRXY01000158">
    <property type="protein sequence ID" value="GMH72533.1"/>
    <property type="molecule type" value="Genomic_DNA"/>
</dbReference>
<feature type="domain" description="Palmitoyltransferase DHHC" evidence="12">
    <location>
        <begin position="359"/>
        <end position="481"/>
    </location>
</feature>
<evidence type="ECO:0000256" key="2">
    <source>
        <dbReference type="ARBA" id="ARBA00022679"/>
    </source>
</evidence>
<reference evidence="14" key="1">
    <citation type="journal article" date="2023" name="Commun. Biol.">
        <title>Genome analysis of Parmales, the sister group of diatoms, reveals the evolutionary specialization of diatoms from phago-mixotrophs to photoautotrophs.</title>
        <authorList>
            <person name="Ban H."/>
            <person name="Sato S."/>
            <person name="Yoshikawa S."/>
            <person name="Yamada K."/>
            <person name="Nakamura Y."/>
            <person name="Ichinomiya M."/>
            <person name="Sato N."/>
            <person name="Blanc-Mathieu R."/>
            <person name="Endo H."/>
            <person name="Kuwata A."/>
            <person name="Ogata H."/>
        </authorList>
    </citation>
    <scope>NUCLEOTIDE SEQUENCE [LARGE SCALE GENOMIC DNA]</scope>
    <source>
        <strain evidence="14">NIES 3701</strain>
    </source>
</reference>
<comment type="similarity">
    <text evidence="10">Belongs to the DHHC palmitoyltransferase family.</text>
</comment>
<comment type="domain">
    <text evidence="10">The DHHC domain is required for palmitoyltransferase activity.</text>
</comment>
<dbReference type="PANTHER" id="PTHR22883">
    <property type="entry name" value="ZINC FINGER DHHC DOMAIN CONTAINING PROTEIN"/>
    <property type="match status" value="1"/>
</dbReference>
<dbReference type="GO" id="GO:0005783">
    <property type="term" value="C:endoplasmic reticulum"/>
    <property type="evidence" value="ECO:0007669"/>
    <property type="project" value="TreeGrafter"/>
</dbReference>
<keyword evidence="4 10" id="KW-1133">Transmembrane helix</keyword>
<feature type="compositionally biased region" description="Pro residues" evidence="11">
    <location>
        <begin position="195"/>
        <end position="204"/>
    </location>
</feature>
<name>A0A9W7ANZ3_9STRA</name>
<accession>A0A9W7ANZ3</accession>
<dbReference type="PROSITE" id="PS50216">
    <property type="entry name" value="DHHC"/>
    <property type="match status" value="1"/>
</dbReference>
<keyword evidence="2 10" id="KW-0808">Transferase</keyword>
<evidence type="ECO:0000259" key="12">
    <source>
        <dbReference type="Pfam" id="PF01529"/>
    </source>
</evidence>
<gene>
    <name evidence="13" type="ORF">TrST_g9856</name>
</gene>
<dbReference type="GO" id="GO:0006612">
    <property type="term" value="P:protein targeting to membrane"/>
    <property type="evidence" value="ECO:0007669"/>
    <property type="project" value="TreeGrafter"/>
</dbReference>
<evidence type="ECO:0000256" key="3">
    <source>
        <dbReference type="ARBA" id="ARBA00022692"/>
    </source>
</evidence>
<feature type="transmembrane region" description="Helical" evidence="10">
    <location>
        <begin position="450"/>
        <end position="471"/>
    </location>
</feature>
<dbReference type="PANTHER" id="PTHR22883:SF43">
    <property type="entry name" value="PALMITOYLTRANSFERASE APP"/>
    <property type="match status" value="1"/>
</dbReference>
<dbReference type="GO" id="GO:0019706">
    <property type="term" value="F:protein-cysteine S-palmitoyltransferase activity"/>
    <property type="evidence" value="ECO:0007669"/>
    <property type="project" value="UniProtKB-EC"/>
</dbReference>
<feature type="transmembrane region" description="Helical" evidence="10">
    <location>
        <begin position="410"/>
        <end position="430"/>
    </location>
</feature>
<keyword evidence="7" id="KW-0449">Lipoprotein</keyword>
<evidence type="ECO:0000256" key="4">
    <source>
        <dbReference type="ARBA" id="ARBA00022989"/>
    </source>
</evidence>
<comment type="catalytic activity">
    <reaction evidence="9 10">
        <text>L-cysteinyl-[protein] + hexadecanoyl-CoA = S-hexadecanoyl-L-cysteinyl-[protein] + CoA</text>
        <dbReference type="Rhea" id="RHEA:36683"/>
        <dbReference type="Rhea" id="RHEA-COMP:10131"/>
        <dbReference type="Rhea" id="RHEA-COMP:11032"/>
        <dbReference type="ChEBI" id="CHEBI:29950"/>
        <dbReference type="ChEBI" id="CHEBI:57287"/>
        <dbReference type="ChEBI" id="CHEBI:57379"/>
        <dbReference type="ChEBI" id="CHEBI:74151"/>
        <dbReference type="EC" id="2.3.1.225"/>
    </reaction>
</comment>
<evidence type="ECO:0000256" key="5">
    <source>
        <dbReference type="ARBA" id="ARBA00023136"/>
    </source>
</evidence>
<evidence type="ECO:0000256" key="7">
    <source>
        <dbReference type="ARBA" id="ARBA00023288"/>
    </source>
</evidence>
<keyword evidence="3 10" id="KW-0812">Transmembrane</keyword>
<feature type="compositionally biased region" description="Low complexity" evidence="11">
    <location>
        <begin position="97"/>
        <end position="112"/>
    </location>
</feature>
<evidence type="ECO:0000313" key="13">
    <source>
        <dbReference type="EMBL" id="GMH72533.1"/>
    </source>
</evidence>
<feature type="compositionally biased region" description="Acidic residues" evidence="11">
    <location>
        <begin position="120"/>
        <end position="132"/>
    </location>
</feature>
<keyword evidence="8 10" id="KW-0012">Acyltransferase</keyword>
<dbReference type="EC" id="2.3.1.225" evidence="10"/>
<organism evidence="13 14">
    <name type="scientific">Triparma strigata</name>
    <dbReference type="NCBI Taxonomy" id="1606541"/>
    <lineage>
        <taxon>Eukaryota</taxon>
        <taxon>Sar</taxon>
        <taxon>Stramenopiles</taxon>
        <taxon>Ochrophyta</taxon>
        <taxon>Bolidophyceae</taxon>
        <taxon>Parmales</taxon>
        <taxon>Triparmaceae</taxon>
        <taxon>Triparma</taxon>
    </lineage>
</organism>
<dbReference type="AlphaFoldDB" id="A0A9W7ANZ3"/>
<evidence type="ECO:0000256" key="1">
    <source>
        <dbReference type="ARBA" id="ARBA00004127"/>
    </source>
</evidence>
<evidence type="ECO:0000313" key="14">
    <source>
        <dbReference type="Proteomes" id="UP001165085"/>
    </source>
</evidence>
<dbReference type="Proteomes" id="UP001165085">
    <property type="component" value="Unassembled WGS sequence"/>
</dbReference>
<evidence type="ECO:0000256" key="9">
    <source>
        <dbReference type="ARBA" id="ARBA00048048"/>
    </source>
</evidence>
<dbReference type="Pfam" id="PF01529">
    <property type="entry name" value="DHHC"/>
    <property type="match status" value="1"/>
</dbReference>
<feature type="compositionally biased region" description="Low complexity" evidence="11">
    <location>
        <begin position="159"/>
        <end position="171"/>
    </location>
</feature>